<dbReference type="InterPro" id="IPR000092">
    <property type="entry name" value="Polyprenyl_synt"/>
</dbReference>
<dbReference type="GO" id="GO:0008299">
    <property type="term" value="P:isoprenoid biosynthetic process"/>
    <property type="evidence" value="ECO:0007669"/>
    <property type="project" value="UniProtKB-KW"/>
</dbReference>
<dbReference type="Pfam" id="PF00348">
    <property type="entry name" value="polyprenyl_synt"/>
    <property type="match status" value="1"/>
</dbReference>
<accession>A0A2U1L0D2</accession>
<dbReference type="PANTHER" id="PTHR12001">
    <property type="entry name" value="GERANYLGERANYL PYROPHOSPHATE SYNTHASE"/>
    <property type="match status" value="1"/>
</dbReference>
<dbReference type="GO" id="GO:0046872">
    <property type="term" value="F:metal ion binding"/>
    <property type="evidence" value="ECO:0007669"/>
    <property type="project" value="UniProtKB-KW"/>
</dbReference>
<keyword evidence="6" id="KW-0414">Isoprene biosynthesis</keyword>
<proteinExistence type="inferred from homology"/>
<evidence type="ECO:0000256" key="3">
    <source>
        <dbReference type="ARBA" id="ARBA00022679"/>
    </source>
</evidence>
<keyword evidence="4" id="KW-0479">Metal-binding</keyword>
<protein>
    <submittedName>
        <fullName evidence="7">Heterdimeric geranyl diphosphate synthase small subunit 3 protein</fullName>
    </submittedName>
</protein>
<dbReference type="PANTHER" id="PTHR12001:SF69">
    <property type="entry name" value="ALL TRANS-POLYPRENYL-DIPHOSPHATE SYNTHASE PDSS1"/>
    <property type="match status" value="1"/>
</dbReference>
<organism evidence="7 8">
    <name type="scientific">Artemisia annua</name>
    <name type="common">Sweet wormwood</name>
    <dbReference type="NCBI Taxonomy" id="35608"/>
    <lineage>
        <taxon>Eukaryota</taxon>
        <taxon>Viridiplantae</taxon>
        <taxon>Streptophyta</taxon>
        <taxon>Embryophyta</taxon>
        <taxon>Tracheophyta</taxon>
        <taxon>Spermatophyta</taxon>
        <taxon>Magnoliopsida</taxon>
        <taxon>eudicotyledons</taxon>
        <taxon>Gunneridae</taxon>
        <taxon>Pentapetalae</taxon>
        <taxon>asterids</taxon>
        <taxon>campanulids</taxon>
        <taxon>Asterales</taxon>
        <taxon>Asteraceae</taxon>
        <taxon>Asteroideae</taxon>
        <taxon>Anthemideae</taxon>
        <taxon>Artemisiinae</taxon>
        <taxon>Artemisia</taxon>
    </lineage>
</organism>
<evidence type="ECO:0000256" key="2">
    <source>
        <dbReference type="ARBA" id="ARBA00006706"/>
    </source>
</evidence>
<dbReference type="GO" id="GO:0006744">
    <property type="term" value="P:ubiquinone biosynthetic process"/>
    <property type="evidence" value="ECO:0007669"/>
    <property type="project" value="TreeGrafter"/>
</dbReference>
<evidence type="ECO:0000256" key="5">
    <source>
        <dbReference type="ARBA" id="ARBA00022842"/>
    </source>
</evidence>
<dbReference type="GO" id="GO:1990234">
    <property type="term" value="C:transferase complex"/>
    <property type="evidence" value="ECO:0007669"/>
    <property type="project" value="TreeGrafter"/>
</dbReference>
<dbReference type="Gene3D" id="1.10.600.10">
    <property type="entry name" value="Farnesyl Diphosphate Synthase"/>
    <property type="match status" value="1"/>
</dbReference>
<evidence type="ECO:0000313" key="7">
    <source>
        <dbReference type="EMBL" id="PWA42477.1"/>
    </source>
</evidence>
<dbReference type="OrthoDB" id="9927103at2759"/>
<keyword evidence="3" id="KW-0808">Transferase</keyword>
<reference evidence="7 8" key="1">
    <citation type="journal article" date="2018" name="Mol. Plant">
        <title>The genome of Artemisia annua provides insight into the evolution of Asteraceae family and artemisinin biosynthesis.</title>
        <authorList>
            <person name="Shen Q."/>
            <person name="Zhang L."/>
            <person name="Liao Z."/>
            <person name="Wang S."/>
            <person name="Yan T."/>
            <person name="Shi P."/>
            <person name="Liu M."/>
            <person name="Fu X."/>
            <person name="Pan Q."/>
            <person name="Wang Y."/>
            <person name="Lv Z."/>
            <person name="Lu X."/>
            <person name="Zhang F."/>
            <person name="Jiang W."/>
            <person name="Ma Y."/>
            <person name="Chen M."/>
            <person name="Hao X."/>
            <person name="Li L."/>
            <person name="Tang Y."/>
            <person name="Lv G."/>
            <person name="Zhou Y."/>
            <person name="Sun X."/>
            <person name="Brodelius P.E."/>
            <person name="Rose J.K.C."/>
            <person name="Tang K."/>
        </authorList>
    </citation>
    <scope>NUCLEOTIDE SEQUENCE [LARGE SCALE GENOMIC DNA]</scope>
    <source>
        <strain evidence="8">cv. Huhao1</strain>
        <tissue evidence="7">Leaf</tissue>
    </source>
</reference>
<gene>
    <name evidence="7" type="ORF">CTI12_AA544330</name>
</gene>
<evidence type="ECO:0000256" key="1">
    <source>
        <dbReference type="ARBA" id="ARBA00001946"/>
    </source>
</evidence>
<dbReference type="EMBL" id="PKPP01012374">
    <property type="protein sequence ID" value="PWA42477.1"/>
    <property type="molecule type" value="Genomic_DNA"/>
</dbReference>
<dbReference type="SUPFAM" id="SSF48576">
    <property type="entry name" value="Terpenoid synthases"/>
    <property type="match status" value="1"/>
</dbReference>
<dbReference type="Proteomes" id="UP000245207">
    <property type="component" value="Unassembled WGS sequence"/>
</dbReference>
<evidence type="ECO:0000256" key="4">
    <source>
        <dbReference type="ARBA" id="ARBA00022723"/>
    </source>
</evidence>
<dbReference type="AlphaFoldDB" id="A0A2U1L0D2"/>
<name>A0A2U1L0D2_ARTAN</name>
<dbReference type="GO" id="GO:0004659">
    <property type="term" value="F:prenyltransferase activity"/>
    <property type="evidence" value="ECO:0007669"/>
    <property type="project" value="InterPro"/>
</dbReference>
<comment type="caution">
    <text evidence="7">The sequence shown here is derived from an EMBL/GenBank/DDBJ whole genome shotgun (WGS) entry which is preliminary data.</text>
</comment>
<evidence type="ECO:0000256" key="6">
    <source>
        <dbReference type="ARBA" id="ARBA00023229"/>
    </source>
</evidence>
<evidence type="ECO:0000313" key="8">
    <source>
        <dbReference type="Proteomes" id="UP000245207"/>
    </source>
</evidence>
<comment type="cofactor">
    <cofactor evidence="1">
        <name>Mg(2+)</name>
        <dbReference type="ChEBI" id="CHEBI:18420"/>
    </cofactor>
</comment>
<keyword evidence="8" id="KW-1185">Reference proteome</keyword>
<keyword evidence="5" id="KW-0460">Magnesium</keyword>
<dbReference type="STRING" id="35608.A0A2U1L0D2"/>
<sequence length="238" mass="25868">MGALPSDTVKNPKLNVNSISSVSSPSSCPQYYSVKAMSTCFKQTQIPQKDHESKAANAKSVDNIISVLGGDFLLSRACMTLASLMNTEVVSLIATAVEHLVTGETMQMSTSAEQRCSSTKLQVLDRCGNFGSFTHALEELMEEAYEQYLTKKEGTTKQRTDEEKARGRWWRSMIEGAAIPGAEVHLIREVEVPAAAIAMIVGAEVTLPGTNILVGLDQDLFLHGPVLSHLLPMVQVRL</sequence>
<dbReference type="InterPro" id="IPR008949">
    <property type="entry name" value="Isoprenoid_synthase_dom_sf"/>
</dbReference>
<comment type="similarity">
    <text evidence="2">Belongs to the FPP/GGPP synthase family.</text>
</comment>